<dbReference type="InterPro" id="IPR029058">
    <property type="entry name" value="AB_hydrolase_fold"/>
</dbReference>
<dbReference type="AlphaFoldDB" id="A0A075ULW9"/>
<dbReference type="KEGG" id="aja:AJAP_02475"/>
<dbReference type="eggNOG" id="COG0596">
    <property type="taxonomic scope" value="Bacteria"/>
</dbReference>
<evidence type="ECO:0000256" key="1">
    <source>
        <dbReference type="ARBA" id="ARBA00010088"/>
    </source>
</evidence>
<dbReference type="GO" id="GO:0016787">
    <property type="term" value="F:hydrolase activity"/>
    <property type="evidence" value="ECO:0007669"/>
    <property type="project" value="UniProtKB-KW"/>
</dbReference>
<feature type="domain" description="Peptidase S33 tripeptidyl aminopeptidase-like C-terminal" evidence="5">
    <location>
        <begin position="379"/>
        <end position="482"/>
    </location>
</feature>
<dbReference type="InterPro" id="IPR051601">
    <property type="entry name" value="Serine_prot/Carboxylest_S33"/>
</dbReference>
<dbReference type="InterPro" id="IPR013595">
    <property type="entry name" value="Pept_S33_TAP-like_C"/>
</dbReference>
<accession>A0A075ULW9</accession>
<evidence type="ECO:0000259" key="5">
    <source>
        <dbReference type="Pfam" id="PF08386"/>
    </source>
</evidence>
<dbReference type="SUPFAM" id="SSF53474">
    <property type="entry name" value="alpha/beta-Hydrolases"/>
    <property type="match status" value="1"/>
</dbReference>
<dbReference type="Gene3D" id="3.40.50.1820">
    <property type="entry name" value="alpha/beta hydrolase"/>
    <property type="match status" value="1"/>
</dbReference>
<dbReference type="Proteomes" id="UP000028492">
    <property type="component" value="Chromosome"/>
</dbReference>
<name>A0A075ULW9_9PSEU</name>
<feature type="signal peptide" evidence="4">
    <location>
        <begin position="1"/>
        <end position="29"/>
    </location>
</feature>
<proteinExistence type="inferred from homology"/>
<feature type="chain" id="PRO_5001709907" evidence="4">
    <location>
        <begin position="30"/>
        <end position="518"/>
    </location>
</feature>
<evidence type="ECO:0000256" key="3">
    <source>
        <dbReference type="ARBA" id="ARBA00022801"/>
    </source>
</evidence>
<keyword evidence="3" id="KW-0378">Hydrolase</keyword>
<organism evidence="6 7">
    <name type="scientific">Amycolatopsis japonica</name>
    <dbReference type="NCBI Taxonomy" id="208439"/>
    <lineage>
        <taxon>Bacteria</taxon>
        <taxon>Bacillati</taxon>
        <taxon>Actinomycetota</taxon>
        <taxon>Actinomycetes</taxon>
        <taxon>Pseudonocardiales</taxon>
        <taxon>Pseudonocardiaceae</taxon>
        <taxon>Amycolatopsis</taxon>
        <taxon>Amycolatopsis japonica group</taxon>
    </lineage>
</organism>
<evidence type="ECO:0000256" key="2">
    <source>
        <dbReference type="ARBA" id="ARBA00022729"/>
    </source>
</evidence>
<evidence type="ECO:0000256" key="4">
    <source>
        <dbReference type="SAM" id="SignalP"/>
    </source>
</evidence>
<comment type="similarity">
    <text evidence="1">Belongs to the peptidase S33 family.</text>
</comment>
<dbReference type="PANTHER" id="PTHR43248:SF29">
    <property type="entry name" value="TRIPEPTIDYL AMINOPEPTIDASE"/>
    <property type="match status" value="1"/>
</dbReference>
<dbReference type="HOGENOM" id="CLU_013364_3_2_11"/>
<dbReference type="PANTHER" id="PTHR43248">
    <property type="entry name" value="2-SUCCINYL-6-HYDROXY-2,4-CYCLOHEXADIENE-1-CARBOXYLATE SYNTHASE"/>
    <property type="match status" value="1"/>
</dbReference>
<reference evidence="6 7" key="1">
    <citation type="journal article" date="2014" name="J. Biotechnol.">
        <title>Complete genome sequence of the actinobacterium Amycolatopsis japonica MG417-CF17(T) (=DSM 44213T) producing (S,S)-N,N'-ethylenediaminedisuccinic acid.</title>
        <authorList>
            <person name="Stegmann E."/>
            <person name="Albersmeier A."/>
            <person name="Spohn M."/>
            <person name="Gert H."/>
            <person name="Weber T."/>
            <person name="Wohlleben W."/>
            <person name="Kalinowski J."/>
            <person name="Ruckert C."/>
        </authorList>
    </citation>
    <scope>NUCLEOTIDE SEQUENCE [LARGE SCALE GENOMIC DNA]</scope>
    <source>
        <strain evidence="7">MG417-CF17 (DSM 44213)</strain>
    </source>
</reference>
<keyword evidence="2 4" id="KW-0732">Signal</keyword>
<protein>
    <submittedName>
        <fullName evidence="6">Conserved putative secreted protein</fullName>
    </submittedName>
</protein>
<dbReference type="RefSeq" id="WP_038507856.1">
    <property type="nucleotide sequence ID" value="NZ_CP008953.1"/>
</dbReference>
<evidence type="ECO:0000313" key="7">
    <source>
        <dbReference type="Proteomes" id="UP000028492"/>
    </source>
</evidence>
<dbReference type="Pfam" id="PF08386">
    <property type="entry name" value="Abhydrolase_4"/>
    <property type="match status" value="1"/>
</dbReference>
<sequence>MTRSVLSRIGTLTAAAVTMAVLVPATASAAVSSVSWGPCPEDAAAPGVQCATLKVPLDYRNPDGKTIDVAISKLASTKPAKRRGIMLTNPGGPGGPGLTMPAGLRSAGMPSSVLDAYDIIGFDPRGIGRSTPVTCDLKPEQQVSNVPPYARDAASVAERAKYVEGVAKQCADSKTAANLPYITTANTARDMDRIREALGEEKLSYYGVSYGTYLGAVYSTLFPRQTDRVVLDSATGPGGLDTTGSRRLAEGFQDRFPDFAKWAAARHASYGLGRTPQQVTAKFYELVAKLDGGAVPGVDGAAFRAGTFGSLYSTSSFPVLAQQWQALDTEGVVKQTAQAQQLDVAQLLSAQLHVVCNDVNWPEKVAAYQRNVEKDRVRYPMFGAAAANIWACAYWPSEPIEPQVRIGDRGPSNILVVQNLRDPATPLSGAKEMRRALGDRARMVSVDDGGHGVWLSSENACGNNAVNRFLVDGKRPAHDTACAADRGGLFASMTPEQRQEREKALGEVRSKQRMFGTF</sequence>
<dbReference type="STRING" id="208439.AJAP_02475"/>
<dbReference type="EMBL" id="CP008953">
    <property type="protein sequence ID" value="AIG73421.1"/>
    <property type="molecule type" value="Genomic_DNA"/>
</dbReference>
<gene>
    <name evidence="6" type="ORF">AJAP_02475</name>
</gene>
<evidence type="ECO:0000313" key="6">
    <source>
        <dbReference type="EMBL" id="AIG73421.1"/>
    </source>
</evidence>
<keyword evidence="7" id="KW-1185">Reference proteome</keyword>